<gene>
    <name evidence="2" type="ORF">chiPu_0006740</name>
</gene>
<evidence type="ECO:0000313" key="3">
    <source>
        <dbReference type="Proteomes" id="UP000287033"/>
    </source>
</evidence>
<reference evidence="2 3" key="1">
    <citation type="journal article" date="2018" name="Nat. Ecol. Evol.">
        <title>Shark genomes provide insights into elasmobranch evolution and the origin of vertebrates.</title>
        <authorList>
            <person name="Hara Y"/>
            <person name="Yamaguchi K"/>
            <person name="Onimaru K"/>
            <person name="Kadota M"/>
            <person name="Koyanagi M"/>
            <person name="Keeley SD"/>
            <person name="Tatsumi K"/>
            <person name="Tanaka K"/>
            <person name="Motone F"/>
            <person name="Kageyama Y"/>
            <person name="Nozu R"/>
            <person name="Adachi N"/>
            <person name="Nishimura O"/>
            <person name="Nakagawa R"/>
            <person name="Tanegashima C"/>
            <person name="Kiyatake I"/>
            <person name="Matsumoto R"/>
            <person name="Murakumo K"/>
            <person name="Nishida K"/>
            <person name="Terakita A"/>
            <person name="Kuratani S"/>
            <person name="Sato K"/>
            <person name="Hyodo S Kuraku.S."/>
        </authorList>
    </citation>
    <scope>NUCLEOTIDE SEQUENCE [LARGE SCALE GENOMIC DNA]</scope>
</reference>
<evidence type="ECO:0000256" key="1">
    <source>
        <dbReference type="SAM" id="MobiDB-lite"/>
    </source>
</evidence>
<proteinExistence type="predicted"/>
<keyword evidence="3" id="KW-1185">Reference proteome</keyword>
<accession>A0A401SD43</accession>
<name>A0A401SD43_CHIPU</name>
<dbReference type="AlphaFoldDB" id="A0A401SD43"/>
<organism evidence="2 3">
    <name type="scientific">Chiloscyllium punctatum</name>
    <name type="common">Brownbanded bambooshark</name>
    <name type="synonym">Hemiscyllium punctatum</name>
    <dbReference type="NCBI Taxonomy" id="137246"/>
    <lineage>
        <taxon>Eukaryota</taxon>
        <taxon>Metazoa</taxon>
        <taxon>Chordata</taxon>
        <taxon>Craniata</taxon>
        <taxon>Vertebrata</taxon>
        <taxon>Chondrichthyes</taxon>
        <taxon>Elasmobranchii</taxon>
        <taxon>Galeomorphii</taxon>
        <taxon>Galeoidea</taxon>
        <taxon>Orectolobiformes</taxon>
        <taxon>Hemiscylliidae</taxon>
        <taxon>Chiloscyllium</taxon>
    </lineage>
</organism>
<comment type="caution">
    <text evidence="2">The sequence shown here is derived from an EMBL/GenBank/DDBJ whole genome shotgun (WGS) entry which is preliminary data.</text>
</comment>
<dbReference type="EMBL" id="BEZZ01000199">
    <property type="protein sequence ID" value="GCC28311.1"/>
    <property type="molecule type" value="Genomic_DNA"/>
</dbReference>
<feature type="region of interest" description="Disordered" evidence="1">
    <location>
        <begin position="1"/>
        <end position="20"/>
    </location>
</feature>
<dbReference type="Proteomes" id="UP000287033">
    <property type="component" value="Unassembled WGS sequence"/>
</dbReference>
<sequence length="70" mass="7343">MRAGACAPTARDPGSSRPPVAARVRHVGEGEQTAPALPRATRRSLAEAARERICACSESTRACPLCQEAI</sequence>
<protein>
    <submittedName>
        <fullName evidence="2">Uncharacterized protein</fullName>
    </submittedName>
</protein>
<evidence type="ECO:0000313" key="2">
    <source>
        <dbReference type="EMBL" id="GCC28311.1"/>
    </source>
</evidence>